<evidence type="ECO:0000256" key="1">
    <source>
        <dbReference type="ARBA" id="ARBA00004651"/>
    </source>
</evidence>
<feature type="region of interest" description="Disordered" evidence="6">
    <location>
        <begin position="106"/>
        <end position="144"/>
    </location>
</feature>
<protein>
    <submittedName>
        <fullName evidence="9">Major Facilitator Superfamily protein</fullName>
    </submittedName>
</protein>
<dbReference type="PROSITE" id="PS50850">
    <property type="entry name" value="MFS"/>
    <property type="match status" value="1"/>
</dbReference>
<keyword evidence="3 7" id="KW-0812">Transmembrane</keyword>
<organism evidence="9 10">
    <name type="scientific">Geodermatophilus sabuli</name>
    <dbReference type="NCBI Taxonomy" id="1564158"/>
    <lineage>
        <taxon>Bacteria</taxon>
        <taxon>Bacillati</taxon>
        <taxon>Actinomycetota</taxon>
        <taxon>Actinomycetes</taxon>
        <taxon>Geodermatophilales</taxon>
        <taxon>Geodermatophilaceae</taxon>
        <taxon>Geodermatophilus</taxon>
    </lineage>
</organism>
<feature type="domain" description="Major facilitator superfamily (MFS) profile" evidence="8">
    <location>
        <begin position="1"/>
        <end position="144"/>
    </location>
</feature>
<dbReference type="SUPFAM" id="SSF103473">
    <property type="entry name" value="MFS general substrate transporter"/>
    <property type="match status" value="1"/>
</dbReference>
<evidence type="ECO:0000256" key="4">
    <source>
        <dbReference type="ARBA" id="ARBA00022989"/>
    </source>
</evidence>
<dbReference type="Proteomes" id="UP000219514">
    <property type="component" value="Unassembled WGS sequence"/>
</dbReference>
<dbReference type="Gene3D" id="1.20.1250.20">
    <property type="entry name" value="MFS general substrate transporter like domains"/>
    <property type="match status" value="1"/>
</dbReference>
<dbReference type="PANTHER" id="PTHR42718">
    <property type="entry name" value="MAJOR FACILITATOR SUPERFAMILY MULTIDRUG TRANSPORTER MFSC"/>
    <property type="match status" value="1"/>
</dbReference>
<dbReference type="InterPro" id="IPR011701">
    <property type="entry name" value="MFS"/>
</dbReference>
<keyword evidence="10" id="KW-1185">Reference proteome</keyword>
<evidence type="ECO:0000259" key="8">
    <source>
        <dbReference type="PROSITE" id="PS50850"/>
    </source>
</evidence>
<gene>
    <name evidence="9" type="ORF">SAMN06893097_110151</name>
</gene>
<dbReference type="PANTHER" id="PTHR42718:SF9">
    <property type="entry name" value="MAJOR FACILITATOR SUPERFAMILY MULTIDRUG TRANSPORTER MFSC"/>
    <property type="match status" value="1"/>
</dbReference>
<dbReference type="RefSeq" id="WP_216359844.1">
    <property type="nucleotide sequence ID" value="NZ_JACHXB010000005.1"/>
</dbReference>
<name>A0A285EGW8_9ACTN</name>
<evidence type="ECO:0000256" key="3">
    <source>
        <dbReference type="ARBA" id="ARBA00022692"/>
    </source>
</evidence>
<reference evidence="9 10" key="1">
    <citation type="submission" date="2017-09" db="EMBL/GenBank/DDBJ databases">
        <authorList>
            <person name="Ehlers B."/>
            <person name="Leendertz F.H."/>
        </authorList>
    </citation>
    <scope>NUCLEOTIDE SEQUENCE [LARGE SCALE GENOMIC DNA]</scope>
    <source>
        <strain evidence="9 10">DSM 46844</strain>
    </source>
</reference>
<dbReference type="EMBL" id="OBDO01000010">
    <property type="protein sequence ID" value="SNX98368.1"/>
    <property type="molecule type" value="Genomic_DNA"/>
</dbReference>
<evidence type="ECO:0000256" key="2">
    <source>
        <dbReference type="ARBA" id="ARBA00022448"/>
    </source>
</evidence>
<evidence type="ECO:0000256" key="6">
    <source>
        <dbReference type="SAM" id="MobiDB-lite"/>
    </source>
</evidence>
<proteinExistence type="predicted"/>
<evidence type="ECO:0000313" key="9">
    <source>
        <dbReference type="EMBL" id="SNX98368.1"/>
    </source>
</evidence>
<feature type="transmembrane region" description="Helical" evidence="7">
    <location>
        <begin position="12"/>
        <end position="30"/>
    </location>
</feature>
<dbReference type="InterPro" id="IPR020846">
    <property type="entry name" value="MFS_dom"/>
</dbReference>
<dbReference type="InterPro" id="IPR036259">
    <property type="entry name" value="MFS_trans_sf"/>
</dbReference>
<feature type="transmembrane region" description="Helical" evidence="7">
    <location>
        <begin position="73"/>
        <end position="97"/>
    </location>
</feature>
<comment type="subcellular location">
    <subcellularLocation>
        <location evidence="1">Cell membrane</location>
        <topology evidence="1">Multi-pass membrane protein</topology>
    </subcellularLocation>
</comment>
<evidence type="ECO:0000256" key="5">
    <source>
        <dbReference type="ARBA" id="ARBA00023136"/>
    </source>
</evidence>
<keyword evidence="4 7" id="KW-1133">Transmembrane helix</keyword>
<accession>A0A285EGW8</accession>
<sequence>MLVDRFGRRRAIVVMAAVWSLVTLGAALAADYGQLLAARVLVGVGEAAYASVGLAVVFTVFPAHRRASLAGAFSAGGAFGAVVGVALGGALAARFGWRWSVAAGRRQRGDERAASPPMAGHARWGPGSTHRSGTTAVRTGVSSG</sequence>
<evidence type="ECO:0000313" key="10">
    <source>
        <dbReference type="Proteomes" id="UP000219514"/>
    </source>
</evidence>
<feature type="transmembrane region" description="Helical" evidence="7">
    <location>
        <begin position="36"/>
        <end position="61"/>
    </location>
</feature>
<dbReference type="GO" id="GO:0022857">
    <property type="term" value="F:transmembrane transporter activity"/>
    <property type="evidence" value="ECO:0007669"/>
    <property type="project" value="InterPro"/>
</dbReference>
<keyword evidence="2" id="KW-0813">Transport</keyword>
<dbReference type="Pfam" id="PF07690">
    <property type="entry name" value="MFS_1"/>
    <property type="match status" value="1"/>
</dbReference>
<feature type="compositionally biased region" description="Polar residues" evidence="6">
    <location>
        <begin position="129"/>
        <end position="144"/>
    </location>
</feature>
<keyword evidence="5 7" id="KW-0472">Membrane</keyword>
<dbReference type="GO" id="GO:0005886">
    <property type="term" value="C:plasma membrane"/>
    <property type="evidence" value="ECO:0007669"/>
    <property type="project" value="UniProtKB-SubCell"/>
</dbReference>
<evidence type="ECO:0000256" key="7">
    <source>
        <dbReference type="SAM" id="Phobius"/>
    </source>
</evidence>
<dbReference type="AlphaFoldDB" id="A0A285EGW8"/>